<evidence type="ECO:0000313" key="2">
    <source>
        <dbReference type="EMBL" id="KAF2093982.1"/>
    </source>
</evidence>
<keyword evidence="3" id="KW-1185">Reference proteome</keyword>
<protein>
    <submittedName>
        <fullName evidence="2">Uncharacterized protein</fullName>
    </submittedName>
</protein>
<organism evidence="2 3">
    <name type="scientific">Rhizodiscina lignyota</name>
    <dbReference type="NCBI Taxonomy" id="1504668"/>
    <lineage>
        <taxon>Eukaryota</taxon>
        <taxon>Fungi</taxon>
        <taxon>Dikarya</taxon>
        <taxon>Ascomycota</taxon>
        <taxon>Pezizomycotina</taxon>
        <taxon>Dothideomycetes</taxon>
        <taxon>Pleosporomycetidae</taxon>
        <taxon>Aulographales</taxon>
        <taxon>Rhizodiscinaceae</taxon>
        <taxon>Rhizodiscina</taxon>
    </lineage>
</organism>
<comment type="caution">
    <text evidence="2">The sequence shown here is derived from an EMBL/GenBank/DDBJ whole genome shotgun (WGS) entry which is preliminary data.</text>
</comment>
<dbReference type="Proteomes" id="UP000799772">
    <property type="component" value="Unassembled WGS sequence"/>
</dbReference>
<reference evidence="2" key="1">
    <citation type="journal article" date="2020" name="Stud. Mycol.">
        <title>101 Dothideomycetes genomes: a test case for predicting lifestyles and emergence of pathogens.</title>
        <authorList>
            <person name="Haridas S."/>
            <person name="Albert R."/>
            <person name="Binder M."/>
            <person name="Bloem J."/>
            <person name="Labutti K."/>
            <person name="Salamov A."/>
            <person name="Andreopoulos B."/>
            <person name="Baker S."/>
            <person name="Barry K."/>
            <person name="Bills G."/>
            <person name="Bluhm B."/>
            <person name="Cannon C."/>
            <person name="Castanera R."/>
            <person name="Culley D."/>
            <person name="Daum C."/>
            <person name="Ezra D."/>
            <person name="Gonzalez J."/>
            <person name="Henrissat B."/>
            <person name="Kuo A."/>
            <person name="Liang C."/>
            <person name="Lipzen A."/>
            <person name="Lutzoni F."/>
            <person name="Magnuson J."/>
            <person name="Mondo S."/>
            <person name="Nolan M."/>
            <person name="Ohm R."/>
            <person name="Pangilinan J."/>
            <person name="Park H.-J."/>
            <person name="Ramirez L."/>
            <person name="Alfaro M."/>
            <person name="Sun H."/>
            <person name="Tritt A."/>
            <person name="Yoshinaga Y."/>
            <person name="Zwiers L.-H."/>
            <person name="Turgeon B."/>
            <person name="Goodwin S."/>
            <person name="Spatafora J."/>
            <person name="Crous P."/>
            <person name="Grigoriev I."/>
        </authorList>
    </citation>
    <scope>NUCLEOTIDE SEQUENCE</scope>
    <source>
        <strain evidence="2">CBS 133067</strain>
    </source>
</reference>
<accession>A0A9P4I6C0</accession>
<gene>
    <name evidence="2" type="ORF">NA57DRAFT_80985</name>
</gene>
<feature type="transmembrane region" description="Helical" evidence="1">
    <location>
        <begin position="12"/>
        <end position="33"/>
    </location>
</feature>
<evidence type="ECO:0000256" key="1">
    <source>
        <dbReference type="SAM" id="Phobius"/>
    </source>
</evidence>
<dbReference type="AlphaFoldDB" id="A0A9P4I6C0"/>
<dbReference type="OrthoDB" id="5016343at2759"/>
<dbReference type="EMBL" id="ML978136">
    <property type="protein sequence ID" value="KAF2093982.1"/>
    <property type="molecule type" value="Genomic_DNA"/>
</dbReference>
<keyword evidence="1" id="KW-1133">Transmembrane helix</keyword>
<name>A0A9P4I6C0_9PEZI</name>
<sequence length="565" mass="62490">MGHLLRRPLTYYLALLSLFTVAALIATIFSLTGPPISSTRRVLNVGNLSKVNQFYSGIILSLILASFALVVRQTRSEIRQIHPFQIASSTSVSVSDFDLQIVLMIVGASLVPVGTLSITTGPYVPQTVRQSVLPVPTKTGQLCPLHIAMNENSTNQADFKPNFDENDVILELAGTLFYGDLISLTDEVPDLPRDIGPSPNLQSFERDVVYQNIVAYSWAGNCVSAESEISYLLNMTSQPFVEFTFPDGSKQSTVLDLNNPHRLGTEFLYNNASSWSNRVPHGATNYLVFVALAGAPSTQMYKAQIAREGGDTGMLLDSGMWISRVKCTPTLEWYLASCTWGGAAWEDCLRNPVQDTSDLDTIGLDALYQYINAVPWKVAQQNSTSVNPTNCPGYSPTAKRIEGLTGLVAKSVIVAASRFEWGTRVIRTVGEPSREVYIVRIPVVIVAFVMLFAATTLCCADYIYSIITKQPFQKTAFISMASATRGSWWDDRLLEGAHATSTTWDRTKIMFRCSSKSGQMALEPINEPLKDSWSAEKLEKFERRQWSRYCHKTFNVQPQYGTAGP</sequence>
<evidence type="ECO:0000313" key="3">
    <source>
        <dbReference type="Proteomes" id="UP000799772"/>
    </source>
</evidence>
<feature type="transmembrane region" description="Helical" evidence="1">
    <location>
        <begin position="437"/>
        <end position="464"/>
    </location>
</feature>
<proteinExistence type="predicted"/>
<feature type="transmembrane region" description="Helical" evidence="1">
    <location>
        <begin position="101"/>
        <end position="124"/>
    </location>
</feature>
<feature type="transmembrane region" description="Helical" evidence="1">
    <location>
        <begin position="53"/>
        <end position="71"/>
    </location>
</feature>
<keyword evidence="1" id="KW-0472">Membrane</keyword>
<keyword evidence="1" id="KW-0812">Transmembrane</keyword>